<dbReference type="OMA" id="CASAHVT"/>
<evidence type="ECO:0000313" key="7">
    <source>
        <dbReference type="Proteomes" id="UP000751190"/>
    </source>
</evidence>
<dbReference type="PANTHER" id="PTHR13026:SF0">
    <property type="entry name" value="RIBOSOMAL RNA PROCESSING 1B"/>
    <property type="match status" value="1"/>
</dbReference>
<dbReference type="Pfam" id="PF05997">
    <property type="entry name" value="Nop52"/>
    <property type="match status" value="1"/>
</dbReference>
<dbReference type="PANTHER" id="PTHR13026">
    <property type="entry name" value="NNP-1 PROTEIN NOVEL NUCLEAR PROTEIN 1 NOP52"/>
    <property type="match status" value="1"/>
</dbReference>
<evidence type="ECO:0000256" key="5">
    <source>
        <dbReference type="SAM" id="MobiDB-lite"/>
    </source>
</evidence>
<comment type="caution">
    <text evidence="6">The sequence shown here is derived from an EMBL/GenBank/DDBJ whole genome shotgun (WGS) entry which is preliminary data.</text>
</comment>
<dbReference type="EMBL" id="JAGTXO010000008">
    <property type="protein sequence ID" value="KAG8466363.1"/>
    <property type="molecule type" value="Genomic_DNA"/>
</dbReference>
<dbReference type="GO" id="GO:0030688">
    <property type="term" value="C:preribosome, small subunit precursor"/>
    <property type="evidence" value="ECO:0007669"/>
    <property type="project" value="InterPro"/>
</dbReference>
<protein>
    <submittedName>
        <fullName evidence="6">Uncharacterized protein</fullName>
    </submittedName>
</protein>
<comment type="subcellular location">
    <subcellularLocation>
        <location evidence="1">Nucleus</location>
    </subcellularLocation>
</comment>
<feature type="compositionally biased region" description="Basic and acidic residues" evidence="5">
    <location>
        <begin position="306"/>
        <end position="319"/>
    </location>
</feature>
<feature type="compositionally biased region" description="Basic and acidic residues" evidence="5">
    <location>
        <begin position="489"/>
        <end position="503"/>
    </location>
</feature>
<feature type="compositionally biased region" description="Low complexity" evidence="5">
    <location>
        <begin position="399"/>
        <end position="424"/>
    </location>
</feature>
<evidence type="ECO:0000256" key="1">
    <source>
        <dbReference type="ARBA" id="ARBA00004123"/>
    </source>
</evidence>
<reference evidence="6" key="1">
    <citation type="submission" date="2021-05" db="EMBL/GenBank/DDBJ databases">
        <title>The genome of the haptophyte Pavlova lutheri (Diacronema luteri, Pavlovales) - a model for lipid biosynthesis in eukaryotic algae.</title>
        <authorList>
            <person name="Hulatt C.J."/>
            <person name="Posewitz M.C."/>
        </authorList>
    </citation>
    <scope>NUCLEOTIDE SEQUENCE</scope>
    <source>
        <strain evidence="6">NIVA-4/92</strain>
    </source>
</reference>
<gene>
    <name evidence="6" type="ORF">KFE25_002119</name>
</gene>
<organism evidence="6 7">
    <name type="scientific">Diacronema lutheri</name>
    <name type="common">Unicellular marine alga</name>
    <name type="synonym">Monochrysis lutheri</name>
    <dbReference type="NCBI Taxonomy" id="2081491"/>
    <lineage>
        <taxon>Eukaryota</taxon>
        <taxon>Haptista</taxon>
        <taxon>Haptophyta</taxon>
        <taxon>Pavlovophyceae</taxon>
        <taxon>Pavlovales</taxon>
        <taxon>Pavlovaceae</taxon>
        <taxon>Diacronema</taxon>
    </lineage>
</organism>
<feature type="region of interest" description="Disordered" evidence="5">
    <location>
        <begin position="306"/>
        <end position="338"/>
    </location>
</feature>
<dbReference type="GO" id="GO:0005634">
    <property type="term" value="C:nucleus"/>
    <property type="evidence" value="ECO:0007669"/>
    <property type="project" value="UniProtKB-SubCell"/>
</dbReference>
<keyword evidence="7" id="KW-1185">Reference proteome</keyword>
<feature type="region of interest" description="Disordered" evidence="5">
    <location>
        <begin position="367"/>
        <end position="557"/>
    </location>
</feature>
<dbReference type="GO" id="GO:0006364">
    <property type="term" value="P:rRNA processing"/>
    <property type="evidence" value="ECO:0007669"/>
    <property type="project" value="UniProtKB-KW"/>
</dbReference>
<feature type="compositionally biased region" description="Basic and acidic residues" evidence="5">
    <location>
        <begin position="428"/>
        <end position="477"/>
    </location>
</feature>
<evidence type="ECO:0000256" key="2">
    <source>
        <dbReference type="ARBA" id="ARBA00006374"/>
    </source>
</evidence>
<evidence type="ECO:0000256" key="4">
    <source>
        <dbReference type="ARBA" id="ARBA00023242"/>
    </source>
</evidence>
<evidence type="ECO:0000256" key="3">
    <source>
        <dbReference type="ARBA" id="ARBA00022552"/>
    </source>
</evidence>
<dbReference type="Proteomes" id="UP000751190">
    <property type="component" value="Unassembled WGS sequence"/>
</dbReference>
<evidence type="ECO:0000313" key="6">
    <source>
        <dbReference type="EMBL" id="KAG8466363.1"/>
    </source>
</evidence>
<keyword evidence="4" id="KW-0539">Nucleus</keyword>
<dbReference type="InterPro" id="IPR010301">
    <property type="entry name" value="RRP1"/>
</dbReference>
<sequence length="557" mass="60756">MEHGRFGKLLASNDNKTRDKAVKVVAKYLSLRADPSMQDFLKLWKALFFCMWHSDKPLVQHELAARLARLVHAPPTFEVSELFLHAFWQTMAREWHGIDHHRLNKFLTLIRRVCFESFALLREHGWAEERVLAIARVFEQCPLSAAIGASQPGIRTHVCDVFVPELSRAGCASAHVTHALLEPFVVALGRARERPLIDRLGDSVFAALVEPQPDPLRPDEGAEDEADARAPPFHAHLLAARLFAIASDPETAPYNRDAAHSIRSLFAPGADSGAAVHAGAARRVGAHAAAGGLASLHATLAGLVRDKKAKERKRNRDPPSNEMKLQVTAHDGTDRRVSAQQAASLVKRSRHAKGELDAALTELRAHARAQPAEPAAEPRPDEREPAGGRVANGGSPKCDPAGPAVARAAPADEGAEDGATAGIAPRQQADRGAKGRDGKLAAEKTGKHAKAGRAEMPEDSAAAERERADKRTPDPPARRRSVSFSPALEDVREYEAARSERMTPMHIVRMIQQRQSPPPSRPQHRRQSPQGRVSTPRGRGSPAKARSPIGTRSQRRR</sequence>
<comment type="similarity">
    <text evidence="2">Belongs to the RRP1 family.</text>
</comment>
<name>A0A8J5XKH7_DIALT</name>
<accession>A0A8J5XKH7</accession>
<proteinExistence type="inferred from homology"/>
<dbReference type="AlphaFoldDB" id="A0A8J5XKH7"/>
<dbReference type="OrthoDB" id="2019504at2759"/>
<keyword evidence="3" id="KW-0698">rRNA processing</keyword>
<feature type="compositionally biased region" description="Basic and acidic residues" evidence="5">
    <location>
        <begin position="376"/>
        <end position="386"/>
    </location>
</feature>